<protein>
    <submittedName>
        <fullName evidence="2">Uncharacterized protein</fullName>
    </submittedName>
</protein>
<evidence type="ECO:0000256" key="1">
    <source>
        <dbReference type="SAM" id="MobiDB-lite"/>
    </source>
</evidence>
<feature type="region of interest" description="Disordered" evidence="1">
    <location>
        <begin position="60"/>
        <end position="79"/>
    </location>
</feature>
<evidence type="ECO:0000313" key="2">
    <source>
        <dbReference type="EMBL" id="KKL18741.1"/>
    </source>
</evidence>
<reference evidence="2" key="1">
    <citation type="journal article" date="2015" name="Nature">
        <title>Complex archaea that bridge the gap between prokaryotes and eukaryotes.</title>
        <authorList>
            <person name="Spang A."/>
            <person name="Saw J.H."/>
            <person name="Jorgensen S.L."/>
            <person name="Zaremba-Niedzwiedzka K."/>
            <person name="Martijn J."/>
            <person name="Lind A.E."/>
            <person name="van Eijk R."/>
            <person name="Schleper C."/>
            <person name="Guy L."/>
            <person name="Ettema T.J."/>
        </authorList>
    </citation>
    <scope>NUCLEOTIDE SEQUENCE</scope>
</reference>
<feature type="compositionally biased region" description="Basic and acidic residues" evidence="1">
    <location>
        <begin position="66"/>
        <end position="79"/>
    </location>
</feature>
<proteinExistence type="predicted"/>
<name>A0A0F9DM31_9ZZZZ</name>
<organism evidence="2">
    <name type="scientific">marine sediment metagenome</name>
    <dbReference type="NCBI Taxonomy" id="412755"/>
    <lineage>
        <taxon>unclassified sequences</taxon>
        <taxon>metagenomes</taxon>
        <taxon>ecological metagenomes</taxon>
    </lineage>
</organism>
<gene>
    <name evidence="2" type="ORF">LCGC14_2472490</name>
</gene>
<comment type="caution">
    <text evidence="2">The sequence shown here is derived from an EMBL/GenBank/DDBJ whole genome shotgun (WGS) entry which is preliminary data.</text>
</comment>
<dbReference type="EMBL" id="LAZR01038755">
    <property type="protein sequence ID" value="KKL18741.1"/>
    <property type="molecule type" value="Genomic_DNA"/>
</dbReference>
<dbReference type="AlphaFoldDB" id="A0A0F9DM31"/>
<accession>A0A0F9DM31</accession>
<sequence length="135" mass="14595">MTLVRNNKPSRVGLPTESGVTMYFAPGTHEYPDEDLDGILTQRPAVRAYLEPQGNKPAVLEIMGDGEGKADPTPDDKKPAAELKKMIEESTDPDWLRSVIAGDDRTTVIAAADNRLVEVLADAQDEPPAPPDDGE</sequence>